<name>A0A182D360_BLAVI</name>
<evidence type="ECO:0000259" key="1">
    <source>
        <dbReference type="Pfam" id="PF13488"/>
    </source>
</evidence>
<evidence type="ECO:0000313" key="2">
    <source>
        <dbReference type="EMBL" id="BAR99798.1"/>
    </source>
</evidence>
<dbReference type="EMBL" id="AP014854">
    <property type="protein sequence ID" value="BAR99798.1"/>
    <property type="molecule type" value="Genomic_DNA"/>
</dbReference>
<organism evidence="2">
    <name type="scientific">Blastochloris viridis</name>
    <name type="common">Rhodopseudomonas viridis</name>
    <dbReference type="NCBI Taxonomy" id="1079"/>
    <lineage>
        <taxon>Bacteria</taxon>
        <taxon>Pseudomonadati</taxon>
        <taxon>Pseudomonadota</taxon>
        <taxon>Alphaproteobacteria</taxon>
        <taxon>Hyphomicrobiales</taxon>
        <taxon>Blastochloridaceae</taxon>
        <taxon>Blastochloris</taxon>
    </lineage>
</organism>
<dbReference type="PROSITE" id="PS51257">
    <property type="entry name" value="PROKAR_LIPOPROTEIN"/>
    <property type="match status" value="1"/>
</dbReference>
<gene>
    <name evidence="2" type="ORF">BV133_2205</name>
</gene>
<protein>
    <recommendedName>
        <fullName evidence="1">Glycine zipper domain-containing protein</fullName>
    </recommendedName>
</protein>
<accession>A0A182D360</accession>
<dbReference type="InterPro" id="IPR039567">
    <property type="entry name" value="Gly-zipper"/>
</dbReference>
<dbReference type="Pfam" id="PF13488">
    <property type="entry name" value="Gly-zipper_Omp"/>
    <property type="match status" value="1"/>
</dbReference>
<dbReference type="KEGG" id="bvr:BVIR_2503"/>
<dbReference type="AlphaFoldDB" id="A0A182D360"/>
<sequence length="102" mass="10411">MILRIRINRNEENDMKKILMVSAIALALGGCSEYSSRDRAFAGGLIGAGAGAAIGAAATGTGGGALAGGAIGAVSGAVIGAATTPERCYWSKRYRRTICYRD</sequence>
<feature type="domain" description="Glycine zipper" evidence="1">
    <location>
        <begin position="43"/>
        <end position="84"/>
    </location>
</feature>
<proteinExistence type="predicted"/>
<reference evidence="2" key="1">
    <citation type="journal article" date="2015" name="Genome Announc.">
        <title>Complete Genome Sequence of the Bacteriochlorophyll b-Producing Photosynthetic Bacterium Blastochloris viridis.</title>
        <authorList>
            <person name="Tsukatani Y."/>
            <person name="Hirose Y."/>
            <person name="Harada J."/>
            <person name="Misawa N."/>
            <person name="Mori K."/>
            <person name="Inoue K."/>
            <person name="Tamiaki H."/>
        </authorList>
    </citation>
    <scope>NUCLEOTIDE SEQUENCE [LARGE SCALE GENOMIC DNA]</scope>
    <source>
        <strain evidence="2">DSM 133</strain>
    </source>
</reference>